<dbReference type="FunFam" id="2.40.160.10:FF:000001">
    <property type="entry name" value="Voltage-dependent anion-selective channel protein 2"/>
    <property type="match status" value="1"/>
</dbReference>
<dbReference type="Pfam" id="PF01459">
    <property type="entry name" value="Porin_3"/>
    <property type="match status" value="1"/>
</dbReference>
<dbReference type="GO" id="GO:0015288">
    <property type="term" value="F:porin activity"/>
    <property type="evidence" value="ECO:0007669"/>
    <property type="project" value="UniProtKB-KW"/>
</dbReference>
<dbReference type="InterPro" id="IPR027246">
    <property type="entry name" value="Porin_Euk/Tom40"/>
</dbReference>
<protein>
    <submittedName>
        <fullName evidence="11">Voltage-dependent anion-selective channel</fullName>
    </submittedName>
</protein>
<gene>
    <name evidence="11" type="ORF">WH47_11419</name>
</gene>
<comment type="similarity">
    <text evidence="2">Belongs to the eukaryotic mitochondrial porin family.</text>
</comment>
<dbReference type="Proteomes" id="UP000053825">
    <property type="component" value="Unassembled WGS sequence"/>
</dbReference>
<accession>A0A0L7RA93</accession>
<name>A0A0L7RA93_9HYME</name>
<dbReference type="Gene3D" id="2.40.160.10">
    <property type="entry name" value="Porin"/>
    <property type="match status" value="1"/>
</dbReference>
<evidence type="ECO:0000256" key="4">
    <source>
        <dbReference type="ARBA" id="ARBA00022452"/>
    </source>
</evidence>
<dbReference type="STRING" id="597456.A0A0L7RA93"/>
<keyword evidence="12" id="KW-1185">Reference proteome</keyword>
<dbReference type="AlphaFoldDB" id="A0A0L7RA93"/>
<evidence type="ECO:0000256" key="8">
    <source>
        <dbReference type="ARBA" id="ARBA00023114"/>
    </source>
</evidence>
<evidence type="ECO:0000256" key="3">
    <source>
        <dbReference type="ARBA" id="ARBA00022448"/>
    </source>
</evidence>
<dbReference type="GO" id="GO:0046930">
    <property type="term" value="C:pore complex"/>
    <property type="evidence" value="ECO:0007669"/>
    <property type="project" value="UniProtKB-KW"/>
</dbReference>
<dbReference type="CDD" id="cd07306">
    <property type="entry name" value="Porin3_VDAC"/>
    <property type="match status" value="1"/>
</dbReference>
<keyword evidence="4" id="KW-1134">Transmembrane beta strand</keyword>
<dbReference type="InterPro" id="IPR001925">
    <property type="entry name" value="Porin_Euk"/>
</dbReference>
<reference evidence="11 12" key="1">
    <citation type="submission" date="2015-07" db="EMBL/GenBank/DDBJ databases">
        <title>The genome of Habropoda laboriosa.</title>
        <authorList>
            <person name="Pan H."/>
            <person name="Kapheim K."/>
        </authorList>
    </citation>
    <scope>NUCLEOTIDE SEQUENCE [LARGE SCALE GENOMIC DNA]</scope>
    <source>
        <strain evidence="11">0110345459</strain>
    </source>
</reference>
<dbReference type="EMBL" id="KQ414620">
    <property type="protein sequence ID" value="KOC67671.1"/>
    <property type="molecule type" value="Genomic_DNA"/>
</dbReference>
<dbReference type="GO" id="GO:0008308">
    <property type="term" value="F:voltage-gated monoatomic anion channel activity"/>
    <property type="evidence" value="ECO:0007669"/>
    <property type="project" value="InterPro"/>
</dbReference>
<dbReference type="GO" id="GO:0005741">
    <property type="term" value="C:mitochondrial outer membrane"/>
    <property type="evidence" value="ECO:0007669"/>
    <property type="project" value="UniProtKB-SubCell"/>
</dbReference>
<dbReference type="PANTHER" id="PTHR11743:SF70">
    <property type="entry name" value="GH26960P-RELATED"/>
    <property type="match status" value="1"/>
</dbReference>
<evidence type="ECO:0000256" key="9">
    <source>
        <dbReference type="ARBA" id="ARBA00023128"/>
    </source>
</evidence>
<evidence type="ECO:0000256" key="1">
    <source>
        <dbReference type="ARBA" id="ARBA00004294"/>
    </source>
</evidence>
<evidence type="ECO:0000256" key="10">
    <source>
        <dbReference type="ARBA" id="ARBA00023136"/>
    </source>
</evidence>
<keyword evidence="5" id="KW-0812">Transmembrane</keyword>
<evidence type="ECO:0000313" key="11">
    <source>
        <dbReference type="EMBL" id="KOC67671.1"/>
    </source>
</evidence>
<dbReference type="InterPro" id="IPR023614">
    <property type="entry name" value="Porin_dom_sf"/>
</dbReference>
<keyword evidence="10" id="KW-0472">Membrane</keyword>
<keyword evidence="7" id="KW-0406">Ion transport</keyword>
<organism evidence="11 12">
    <name type="scientific">Habropoda laboriosa</name>
    <dbReference type="NCBI Taxonomy" id="597456"/>
    <lineage>
        <taxon>Eukaryota</taxon>
        <taxon>Metazoa</taxon>
        <taxon>Ecdysozoa</taxon>
        <taxon>Arthropoda</taxon>
        <taxon>Hexapoda</taxon>
        <taxon>Insecta</taxon>
        <taxon>Pterygota</taxon>
        <taxon>Neoptera</taxon>
        <taxon>Endopterygota</taxon>
        <taxon>Hymenoptera</taxon>
        <taxon>Apocrita</taxon>
        <taxon>Aculeata</taxon>
        <taxon>Apoidea</taxon>
        <taxon>Anthophila</taxon>
        <taxon>Apidae</taxon>
        <taxon>Habropoda</taxon>
    </lineage>
</organism>
<keyword evidence="3" id="KW-0813">Transport</keyword>
<dbReference type="PANTHER" id="PTHR11743">
    <property type="entry name" value="VOLTAGE-DEPENDENT ANION-SELECTIVE CHANNEL"/>
    <property type="match status" value="1"/>
</dbReference>
<dbReference type="PRINTS" id="PR00185">
    <property type="entry name" value="EUKARYTPORIN"/>
</dbReference>
<keyword evidence="9" id="KW-0496">Mitochondrion</keyword>
<keyword evidence="6" id="KW-1000">Mitochondrion outer membrane</keyword>
<comment type="subcellular location">
    <subcellularLocation>
        <location evidence="1">Mitochondrion outer membrane</location>
    </subcellularLocation>
</comment>
<keyword evidence="8" id="KW-0626">Porin</keyword>
<evidence type="ECO:0000256" key="5">
    <source>
        <dbReference type="ARBA" id="ARBA00022692"/>
    </source>
</evidence>
<dbReference type="OrthoDB" id="7827681at2759"/>
<evidence type="ECO:0000256" key="6">
    <source>
        <dbReference type="ARBA" id="ARBA00022787"/>
    </source>
</evidence>
<evidence type="ECO:0000256" key="2">
    <source>
        <dbReference type="ARBA" id="ARBA00007780"/>
    </source>
</evidence>
<sequence>MAPPSYSELGKSARDLFSSGYHFGLIKLDVNTKTKSGVEFSSGGVSNQDSGKVFGTLETKYKIDDYGLKFSERWNTDNTLATDVTFADKLLKGLTLGYGCTFSPQTGSKTGKLKTAYKHDNVSANADFDLSLSAGPLVNASAVVGYQGWLAGYQACFDTQRNKLTKNNFALGYTASDFSLHAAVNNGCDFNGLIYHKVKPDLEGAINLEWNSSNNVTQFGVASKYKLDEGASVRAKVNSNLQVGLGYQQQLRDGITLTLSTNIDGKNFGSGGHKVGLALDLQA</sequence>
<evidence type="ECO:0000313" key="12">
    <source>
        <dbReference type="Proteomes" id="UP000053825"/>
    </source>
</evidence>
<evidence type="ECO:0000256" key="7">
    <source>
        <dbReference type="ARBA" id="ARBA00023065"/>
    </source>
</evidence>
<proteinExistence type="inferred from homology"/>